<dbReference type="PROSITE" id="PS51257">
    <property type="entry name" value="PROKAR_LIPOPROTEIN"/>
    <property type="match status" value="1"/>
</dbReference>
<evidence type="ECO:0000256" key="2">
    <source>
        <dbReference type="SAM" id="SignalP"/>
    </source>
</evidence>
<feature type="signal peptide" evidence="2">
    <location>
        <begin position="1"/>
        <end position="22"/>
    </location>
</feature>
<gene>
    <name evidence="4" type="ORF">C7S20_07215</name>
</gene>
<sequence length="157" mass="18230">MRKLFNISLIFMAFTVISCAQKGDVSQSVKKAFNQKFPDAKKVSWDQENSHEWEAEFTRNGLEYSANYSVNGEWLETESEIESAEVPAQVSQNMTKDYPDARIKEVFKVERKDGVFYEYEFKLNGKTQEALYDSSGNKVENQKSAEEDEEYEKEDDD</sequence>
<evidence type="ECO:0000259" key="3">
    <source>
        <dbReference type="Pfam" id="PF11396"/>
    </source>
</evidence>
<dbReference type="InterPro" id="IPR021533">
    <property type="entry name" value="PepSY-like"/>
</dbReference>
<name>A0A2R3Z480_9FLAO</name>
<dbReference type="Proteomes" id="UP000241507">
    <property type="component" value="Chromosome"/>
</dbReference>
<evidence type="ECO:0000256" key="1">
    <source>
        <dbReference type="SAM" id="MobiDB-lite"/>
    </source>
</evidence>
<feature type="region of interest" description="Disordered" evidence="1">
    <location>
        <begin position="130"/>
        <end position="157"/>
    </location>
</feature>
<accession>A0A2R3Z480</accession>
<proteinExistence type="predicted"/>
<evidence type="ECO:0000313" key="5">
    <source>
        <dbReference type="Proteomes" id="UP000241507"/>
    </source>
</evidence>
<feature type="chain" id="PRO_5015330090" description="Putative beta-lactamase-inhibitor-like PepSY-like domain-containing protein" evidence="2">
    <location>
        <begin position="23"/>
        <end position="157"/>
    </location>
</feature>
<reference evidence="5" key="1">
    <citation type="submission" date="2018-03" db="EMBL/GenBank/DDBJ databases">
        <title>Gramella fulva sp. nov., isolated from a dry surface of tidal flat.</title>
        <authorList>
            <person name="Hwang S.H."/>
            <person name="Hwang W.M."/>
            <person name="Kang K."/>
            <person name="Ahn T.-Y."/>
        </authorList>
    </citation>
    <scope>NUCLEOTIDE SEQUENCE [LARGE SCALE GENOMIC DNA]</scope>
    <source>
        <strain evidence="5">SH35</strain>
    </source>
</reference>
<dbReference type="Gene3D" id="3.10.450.360">
    <property type="match status" value="1"/>
</dbReference>
<dbReference type="SUPFAM" id="SSF160574">
    <property type="entry name" value="BT0923-like"/>
    <property type="match status" value="1"/>
</dbReference>
<dbReference type="Pfam" id="PF11396">
    <property type="entry name" value="PepSY_like"/>
    <property type="match status" value="1"/>
</dbReference>
<dbReference type="KEGG" id="grs:C7S20_07215"/>
<evidence type="ECO:0000313" key="4">
    <source>
        <dbReference type="EMBL" id="AVR45075.1"/>
    </source>
</evidence>
<dbReference type="RefSeq" id="WP_107011853.1">
    <property type="nucleotide sequence ID" value="NZ_CP028136.1"/>
</dbReference>
<dbReference type="AlphaFoldDB" id="A0A2R3Z480"/>
<keyword evidence="2" id="KW-0732">Signal</keyword>
<organism evidence="4 5">
    <name type="scientific">Christiangramia fulva</name>
    <dbReference type="NCBI Taxonomy" id="2126553"/>
    <lineage>
        <taxon>Bacteria</taxon>
        <taxon>Pseudomonadati</taxon>
        <taxon>Bacteroidota</taxon>
        <taxon>Flavobacteriia</taxon>
        <taxon>Flavobacteriales</taxon>
        <taxon>Flavobacteriaceae</taxon>
        <taxon>Christiangramia</taxon>
    </lineage>
</organism>
<keyword evidence="5" id="KW-1185">Reference proteome</keyword>
<dbReference type="EMBL" id="CP028136">
    <property type="protein sequence ID" value="AVR45075.1"/>
    <property type="molecule type" value="Genomic_DNA"/>
</dbReference>
<feature type="compositionally biased region" description="Acidic residues" evidence="1">
    <location>
        <begin position="146"/>
        <end position="157"/>
    </location>
</feature>
<feature type="domain" description="Putative beta-lactamase-inhibitor-like PepSY-like" evidence="3">
    <location>
        <begin position="53"/>
        <end position="137"/>
    </location>
</feature>
<dbReference type="OrthoDB" id="1121502at2"/>
<protein>
    <recommendedName>
        <fullName evidence="3">Putative beta-lactamase-inhibitor-like PepSY-like domain-containing protein</fullName>
    </recommendedName>
</protein>